<evidence type="ECO:0000313" key="4">
    <source>
        <dbReference type="Proteomes" id="UP001597478"/>
    </source>
</evidence>
<comment type="caution">
    <text evidence="3">The sequence shown here is derived from an EMBL/GenBank/DDBJ whole genome shotgun (WGS) entry which is preliminary data.</text>
</comment>
<dbReference type="RefSeq" id="WP_377390041.1">
    <property type="nucleotide sequence ID" value="NZ_JBHSAN010000020.1"/>
</dbReference>
<proteinExistence type="predicted"/>
<evidence type="ECO:0000256" key="1">
    <source>
        <dbReference type="SAM" id="MobiDB-lite"/>
    </source>
</evidence>
<keyword evidence="4" id="KW-1185">Reference proteome</keyword>
<dbReference type="PROSITE" id="PS51257">
    <property type="entry name" value="PROKAR_LIPOPROTEIN"/>
    <property type="match status" value="1"/>
</dbReference>
<name>A0ABW5W6N5_9PSEU</name>
<dbReference type="EMBL" id="JBHUOF010000011">
    <property type="protein sequence ID" value="MFD2799629.1"/>
    <property type="molecule type" value="Genomic_DNA"/>
</dbReference>
<accession>A0ABW5W6N5</accession>
<evidence type="ECO:0000256" key="2">
    <source>
        <dbReference type="SAM" id="SignalP"/>
    </source>
</evidence>
<reference evidence="4" key="1">
    <citation type="journal article" date="2019" name="Int. J. Syst. Evol. Microbiol.">
        <title>The Global Catalogue of Microorganisms (GCM) 10K type strain sequencing project: providing services to taxonomists for standard genome sequencing and annotation.</title>
        <authorList>
            <consortium name="The Broad Institute Genomics Platform"/>
            <consortium name="The Broad Institute Genome Sequencing Center for Infectious Disease"/>
            <person name="Wu L."/>
            <person name="Ma J."/>
        </authorList>
    </citation>
    <scope>NUCLEOTIDE SEQUENCE [LARGE SCALE GENOMIC DNA]</scope>
    <source>
        <strain evidence="4">IBRC-M 10906</strain>
    </source>
</reference>
<feature type="signal peptide" evidence="2">
    <location>
        <begin position="1"/>
        <end position="20"/>
    </location>
</feature>
<organism evidence="3 4">
    <name type="scientific">Prauserella oleivorans</name>
    <dbReference type="NCBI Taxonomy" id="1478153"/>
    <lineage>
        <taxon>Bacteria</taxon>
        <taxon>Bacillati</taxon>
        <taxon>Actinomycetota</taxon>
        <taxon>Actinomycetes</taxon>
        <taxon>Pseudonocardiales</taxon>
        <taxon>Pseudonocardiaceae</taxon>
        <taxon>Prauserella</taxon>
    </lineage>
</organism>
<dbReference type="Proteomes" id="UP001597478">
    <property type="component" value="Unassembled WGS sequence"/>
</dbReference>
<feature type="compositionally biased region" description="Low complexity" evidence="1">
    <location>
        <begin position="31"/>
        <end position="40"/>
    </location>
</feature>
<feature type="chain" id="PRO_5045065146" description="Lipoprotein" evidence="2">
    <location>
        <begin position="21"/>
        <end position="213"/>
    </location>
</feature>
<gene>
    <name evidence="3" type="ORF">ACFS2C_09510</name>
</gene>
<evidence type="ECO:0008006" key="5">
    <source>
        <dbReference type="Google" id="ProtNLM"/>
    </source>
</evidence>
<evidence type="ECO:0000313" key="3">
    <source>
        <dbReference type="EMBL" id="MFD2799629.1"/>
    </source>
</evidence>
<feature type="region of interest" description="Disordered" evidence="1">
    <location>
        <begin position="23"/>
        <end position="64"/>
    </location>
</feature>
<protein>
    <recommendedName>
        <fullName evidence="5">Lipoprotein</fullName>
    </recommendedName>
</protein>
<keyword evidence="2" id="KW-0732">Signal</keyword>
<sequence length="213" mass="22293">MRKIMAALALASVAGLGAVACSDTDTTGGRQQQPQPAAAPQAPPPASGPEEIIEPWDTNKRGHVPLSVGEPFTLPSALGPAGDATFTLTGLRPNPACDPEIALGGENPDNILALDFLVETGNDPETEDWLTELFAGASFKELSHDGVSREPPGGGYLIYCLADVGSDPWSFGQNQTYEVTLQTGVSQPQGGTLIFDNHGHSYYGGPAGWEITY</sequence>